<protein>
    <submittedName>
        <fullName evidence="2">Zinc-binding-protein</fullName>
    </submittedName>
</protein>
<dbReference type="SUPFAM" id="SSF51735">
    <property type="entry name" value="NAD(P)-binding Rossmann-fold domains"/>
    <property type="match status" value="1"/>
</dbReference>
<dbReference type="Gene3D" id="3.40.50.720">
    <property type="entry name" value="NAD(P)-binding Rossmann-like Domain"/>
    <property type="match status" value="1"/>
</dbReference>
<dbReference type="InterPro" id="IPR036291">
    <property type="entry name" value="NAD(P)-bd_dom_sf"/>
</dbReference>
<dbReference type="Pfam" id="PF13602">
    <property type="entry name" value="ADH_zinc_N_2"/>
    <property type="match status" value="1"/>
</dbReference>
<dbReference type="Gene3D" id="3.90.180.10">
    <property type="entry name" value="Medium-chain alcohol dehydrogenases, catalytic domain"/>
    <property type="match status" value="1"/>
</dbReference>
<dbReference type="InterPro" id="IPR052733">
    <property type="entry name" value="Chloroplast_QOR"/>
</dbReference>
<dbReference type="STRING" id="2070753.A0A3A3ABT0"/>
<dbReference type="OrthoDB" id="3509362at2759"/>
<dbReference type="InterPro" id="IPR011032">
    <property type="entry name" value="GroES-like_sf"/>
</dbReference>
<evidence type="ECO:0000313" key="3">
    <source>
        <dbReference type="Proteomes" id="UP000266188"/>
    </source>
</evidence>
<reference evidence="3" key="1">
    <citation type="submission" date="2017-02" db="EMBL/GenBank/DDBJ databases">
        <authorList>
            <person name="Tafer H."/>
            <person name="Lopandic K."/>
        </authorList>
    </citation>
    <scope>NUCLEOTIDE SEQUENCE [LARGE SCALE GENOMIC DNA]</scope>
    <source>
        <strain evidence="3">CBS 366.77</strain>
    </source>
</reference>
<accession>A0A3A3ABT0</accession>
<feature type="domain" description="Enoyl reductase (ER)" evidence="1">
    <location>
        <begin position="17"/>
        <end position="336"/>
    </location>
</feature>
<dbReference type="PANTHER" id="PTHR44013:SF5">
    <property type="entry name" value="OXIDOREDUCTASE, PUTATIVE (AFU_ORTHOLOGUE AFUA_5G01290)-RELATED"/>
    <property type="match status" value="1"/>
</dbReference>
<comment type="caution">
    <text evidence="2">The sequence shown here is derived from an EMBL/GenBank/DDBJ whole genome shotgun (WGS) entry which is preliminary data.</text>
</comment>
<proteinExistence type="predicted"/>
<dbReference type="Pfam" id="PF08240">
    <property type="entry name" value="ADH_N"/>
    <property type="match status" value="1"/>
</dbReference>
<dbReference type="EMBL" id="MVGC01000015">
    <property type="protein sequence ID" value="RJE26771.1"/>
    <property type="molecule type" value="Genomic_DNA"/>
</dbReference>
<dbReference type="SMART" id="SM00829">
    <property type="entry name" value="PKS_ER"/>
    <property type="match status" value="1"/>
</dbReference>
<dbReference type="InterPro" id="IPR013154">
    <property type="entry name" value="ADH-like_N"/>
</dbReference>
<evidence type="ECO:0000313" key="2">
    <source>
        <dbReference type="EMBL" id="RJE26771.1"/>
    </source>
</evidence>
<name>A0A3A3ABT0_9EURO</name>
<dbReference type="CDD" id="cd05289">
    <property type="entry name" value="MDR_like_2"/>
    <property type="match status" value="1"/>
</dbReference>
<sequence>MSSSIPKTMRALVQPDRTSTNLILTTLPVPTPTPNTSEHLIHVHCVAPCPGELLWPKLFPPPNLRDTWIPCYDMAGTVVTSPPGSPFRVGDEVYCRANYARQGCASDYTISVTEEMAHKPKHLDWVQSAAIPLSAQTAWEGLFVHSGIGDFNSPSWKGKRILVTAASGAVGMWMTQIGKVIGATIIATCGPDNVSLVKSLGADEVLNYRETNLKSWALASPDNRVDLFFDSVGGDSLGDAWWTLKDGSMLMSIVQPDTSGARPAGCEVKDVKEVFFIMEPSRERLESVTKLVDEGKCRSVVDSVWPLEQFEMVYRRLGGGAFDRSVGGHTKGKIVMDLRLNQ</sequence>
<dbReference type="AlphaFoldDB" id="A0A3A3ABT0"/>
<evidence type="ECO:0000259" key="1">
    <source>
        <dbReference type="SMART" id="SM00829"/>
    </source>
</evidence>
<organism evidence="2 3">
    <name type="scientific">Aspergillus sclerotialis</name>
    <dbReference type="NCBI Taxonomy" id="2070753"/>
    <lineage>
        <taxon>Eukaryota</taxon>
        <taxon>Fungi</taxon>
        <taxon>Dikarya</taxon>
        <taxon>Ascomycota</taxon>
        <taxon>Pezizomycotina</taxon>
        <taxon>Eurotiomycetes</taxon>
        <taxon>Eurotiomycetidae</taxon>
        <taxon>Eurotiales</taxon>
        <taxon>Aspergillaceae</taxon>
        <taxon>Aspergillus</taxon>
        <taxon>Aspergillus subgen. Polypaecilum</taxon>
    </lineage>
</organism>
<gene>
    <name evidence="2" type="ORF">PHISCL_00903</name>
</gene>
<keyword evidence="3" id="KW-1185">Reference proteome</keyword>
<dbReference type="InterPro" id="IPR020843">
    <property type="entry name" value="ER"/>
</dbReference>
<dbReference type="GO" id="GO:0016491">
    <property type="term" value="F:oxidoreductase activity"/>
    <property type="evidence" value="ECO:0007669"/>
    <property type="project" value="InterPro"/>
</dbReference>
<dbReference type="PANTHER" id="PTHR44013">
    <property type="entry name" value="ZINC-TYPE ALCOHOL DEHYDROGENASE-LIKE PROTEIN C16A3.02C"/>
    <property type="match status" value="1"/>
</dbReference>
<dbReference type="SUPFAM" id="SSF50129">
    <property type="entry name" value="GroES-like"/>
    <property type="match status" value="1"/>
</dbReference>
<dbReference type="Proteomes" id="UP000266188">
    <property type="component" value="Unassembled WGS sequence"/>
</dbReference>